<dbReference type="RefSeq" id="WP_241715087.1">
    <property type="nucleotide sequence ID" value="NZ_JALBUF010000007.1"/>
</dbReference>
<name>A0A9X2ACP7_9BACL</name>
<dbReference type="EMBL" id="JALBUF010000007">
    <property type="protein sequence ID" value="MCI0183999.1"/>
    <property type="molecule type" value="Genomic_DNA"/>
</dbReference>
<protein>
    <recommendedName>
        <fullName evidence="1">DinB-like domain-containing protein</fullName>
    </recommendedName>
</protein>
<accession>A0A9X2ACP7</accession>
<dbReference type="Proteomes" id="UP001139263">
    <property type="component" value="Unassembled WGS sequence"/>
</dbReference>
<proteinExistence type="predicted"/>
<organism evidence="2 3">
    <name type="scientific">Sulfoacidibacillus ferrooxidans</name>
    <dbReference type="NCBI Taxonomy" id="2005001"/>
    <lineage>
        <taxon>Bacteria</taxon>
        <taxon>Bacillati</taxon>
        <taxon>Bacillota</taxon>
        <taxon>Bacilli</taxon>
        <taxon>Bacillales</taxon>
        <taxon>Alicyclobacillaceae</taxon>
        <taxon>Sulfoacidibacillus</taxon>
    </lineage>
</organism>
<dbReference type="Gene3D" id="1.20.120.450">
    <property type="entry name" value="dinb family like domain"/>
    <property type="match status" value="1"/>
</dbReference>
<evidence type="ECO:0000259" key="1">
    <source>
        <dbReference type="Pfam" id="PF12867"/>
    </source>
</evidence>
<evidence type="ECO:0000313" key="3">
    <source>
        <dbReference type="Proteomes" id="UP001139263"/>
    </source>
</evidence>
<dbReference type="InterPro" id="IPR024775">
    <property type="entry name" value="DinB-like"/>
</dbReference>
<dbReference type="Pfam" id="PF12867">
    <property type="entry name" value="DinB_2"/>
    <property type="match status" value="1"/>
</dbReference>
<feature type="domain" description="DinB-like" evidence="1">
    <location>
        <begin position="8"/>
        <end position="160"/>
    </location>
</feature>
<comment type="caution">
    <text evidence="2">The sequence shown here is derived from an EMBL/GenBank/DDBJ whole genome shotgun (WGS) entry which is preliminary data.</text>
</comment>
<dbReference type="SUPFAM" id="SSF109854">
    <property type="entry name" value="DinB/YfiT-like putative metalloenzymes"/>
    <property type="match status" value="1"/>
</dbReference>
<gene>
    <name evidence="2" type="ORF">MM817_02291</name>
</gene>
<evidence type="ECO:0000313" key="2">
    <source>
        <dbReference type="EMBL" id="MCI0183999.1"/>
    </source>
</evidence>
<reference evidence="2" key="1">
    <citation type="submission" date="2022-03" db="EMBL/GenBank/DDBJ databases">
        <title>Draft Genome Sequence of Firmicute Strain S0AB, a Heterotrophic Iron/Sulfur-Oxidizing Extreme Acidophile.</title>
        <authorList>
            <person name="Vergara E."/>
            <person name="Pakostova E."/>
            <person name="Johnson D.B."/>
            <person name="Holmes D.S."/>
        </authorList>
    </citation>
    <scope>NUCLEOTIDE SEQUENCE</scope>
    <source>
        <strain evidence="2">S0AB</strain>
    </source>
</reference>
<sequence>MDAISKELLQEREQLLTILRSLTDEELNAKDNEHLWTVGQVFWHLVLTEQSVTKVIKIGLSHSIEIDEKAIPMEIVVNRSVRVDAPDDLFPPAREYSIEELDGQLTASRDELLKLLTQIDDSQSIDHISPTFRHPFLGMLSIKQWIIFIGKHELRHAAQIHELLHSHH</sequence>
<dbReference type="AlphaFoldDB" id="A0A9X2ACP7"/>
<dbReference type="InterPro" id="IPR034660">
    <property type="entry name" value="DinB/YfiT-like"/>
</dbReference>
<keyword evidence="3" id="KW-1185">Reference proteome</keyword>